<evidence type="ECO:0000256" key="8">
    <source>
        <dbReference type="ARBA" id="ARBA00040894"/>
    </source>
</evidence>
<evidence type="ECO:0000256" key="4">
    <source>
        <dbReference type="ARBA" id="ARBA00022676"/>
    </source>
</evidence>
<comment type="catalytic activity">
    <reaction evidence="10">
        <text>an NDP-alpha-D-glucose + (2R)-3-phosphoglycerate = (2R)-2-O-(alpha-D-glucopyranosyl)-3-phospho-glycerate + a ribonucleoside 5'-diphosphate + H(+)</text>
        <dbReference type="Rhea" id="RHEA:47244"/>
        <dbReference type="ChEBI" id="CHEBI:15378"/>
        <dbReference type="ChEBI" id="CHEBI:57930"/>
        <dbReference type="ChEBI" id="CHEBI:58272"/>
        <dbReference type="ChEBI" id="CHEBI:62600"/>
        <dbReference type="ChEBI" id="CHEBI:76533"/>
        <dbReference type="EC" id="2.4.1.266"/>
    </reaction>
    <physiologicalReaction direction="left-to-right" evidence="10">
        <dbReference type="Rhea" id="RHEA:47245"/>
    </physiologicalReaction>
</comment>
<keyword evidence="4 13" id="KW-0328">Glycosyltransferase</keyword>
<feature type="domain" description="Glycosyltransferase 2-like" evidence="12">
    <location>
        <begin position="34"/>
        <end position="156"/>
    </location>
</feature>
<dbReference type="Pfam" id="PF00535">
    <property type="entry name" value="Glycos_transf_2"/>
    <property type="match status" value="1"/>
</dbReference>
<evidence type="ECO:0000259" key="12">
    <source>
        <dbReference type="Pfam" id="PF00535"/>
    </source>
</evidence>
<evidence type="ECO:0000256" key="7">
    <source>
        <dbReference type="ARBA" id="ARBA00039022"/>
    </source>
</evidence>
<dbReference type="EMBL" id="CP047156">
    <property type="protein sequence ID" value="QHC00035.1"/>
    <property type="molecule type" value="Genomic_DNA"/>
</dbReference>
<evidence type="ECO:0000313" key="14">
    <source>
        <dbReference type="Proteomes" id="UP000463857"/>
    </source>
</evidence>
<feature type="region of interest" description="Disordered" evidence="11">
    <location>
        <begin position="304"/>
        <end position="325"/>
    </location>
</feature>
<accession>A0A7L4YL79</accession>
<comment type="catalytic activity">
    <reaction evidence="9">
        <text>(2R)-3-phosphoglycerate + UDP-alpha-D-glucose = (2R)-2-O-(alpha-D-glucopyranosyl)-3-phospho-glycerate + UDP + H(+)</text>
        <dbReference type="Rhea" id="RHEA:31319"/>
        <dbReference type="ChEBI" id="CHEBI:15378"/>
        <dbReference type="ChEBI" id="CHEBI:58223"/>
        <dbReference type="ChEBI" id="CHEBI:58272"/>
        <dbReference type="ChEBI" id="CHEBI:58885"/>
        <dbReference type="ChEBI" id="CHEBI:62600"/>
        <dbReference type="EC" id="2.4.1.266"/>
    </reaction>
    <physiologicalReaction direction="left-to-right" evidence="9">
        <dbReference type="Rhea" id="RHEA:31320"/>
    </physiologicalReaction>
</comment>
<organism evidence="13 14">
    <name type="scientific">Epidermidibacterium keratini</name>
    <dbReference type="NCBI Taxonomy" id="1891644"/>
    <lineage>
        <taxon>Bacteria</taxon>
        <taxon>Bacillati</taxon>
        <taxon>Actinomycetota</taxon>
        <taxon>Actinomycetes</taxon>
        <taxon>Sporichthyales</taxon>
        <taxon>Sporichthyaceae</taxon>
        <taxon>Epidermidibacterium</taxon>
    </lineage>
</organism>
<gene>
    <name evidence="13" type="ORF">EK0264_06930</name>
</gene>
<dbReference type="GO" id="GO:0016757">
    <property type="term" value="F:glycosyltransferase activity"/>
    <property type="evidence" value="ECO:0007669"/>
    <property type="project" value="UniProtKB-KW"/>
</dbReference>
<evidence type="ECO:0000256" key="5">
    <source>
        <dbReference type="ARBA" id="ARBA00022679"/>
    </source>
</evidence>
<dbReference type="AlphaFoldDB" id="A0A7L4YL79"/>
<evidence type="ECO:0000256" key="10">
    <source>
        <dbReference type="ARBA" id="ARBA00048997"/>
    </source>
</evidence>
<dbReference type="OrthoDB" id="5011697at2"/>
<dbReference type="SUPFAM" id="SSF53448">
    <property type="entry name" value="Nucleotide-diphospho-sugar transferases"/>
    <property type="match status" value="1"/>
</dbReference>
<protein>
    <recommendedName>
        <fullName evidence="8">Glucosyl-3-phosphoglycerate synthase</fullName>
        <ecNumber evidence="7">2.4.1.266</ecNumber>
    </recommendedName>
</protein>
<dbReference type="NCBIfam" id="NF010496">
    <property type="entry name" value="PRK13915.1"/>
    <property type="match status" value="1"/>
</dbReference>
<dbReference type="Gene3D" id="3.90.550.10">
    <property type="entry name" value="Spore Coat Polysaccharide Biosynthesis Protein SpsA, Chain A"/>
    <property type="match status" value="1"/>
</dbReference>
<evidence type="ECO:0000256" key="2">
    <source>
        <dbReference type="ARBA" id="ARBA00001946"/>
    </source>
</evidence>
<keyword evidence="14" id="KW-1185">Reference proteome</keyword>
<dbReference type="Proteomes" id="UP000463857">
    <property type="component" value="Chromosome"/>
</dbReference>
<keyword evidence="6" id="KW-0460">Magnesium</keyword>
<dbReference type="PANTHER" id="PTHR48090">
    <property type="entry name" value="UNDECAPRENYL-PHOSPHATE 4-DEOXY-4-FORMAMIDO-L-ARABINOSE TRANSFERASE-RELATED"/>
    <property type="match status" value="1"/>
</dbReference>
<dbReference type="InterPro" id="IPR029044">
    <property type="entry name" value="Nucleotide-diphossugar_trans"/>
</dbReference>
<dbReference type="PANTHER" id="PTHR48090:SF10">
    <property type="entry name" value="GLUCOSYL-3-PHOSPHOGLYCERATE SYNTHASE"/>
    <property type="match status" value="1"/>
</dbReference>
<comment type="similarity">
    <text evidence="3">Belongs to the glycosyltransferase 2 family.</text>
</comment>
<comment type="cofactor">
    <cofactor evidence="1">
        <name>Mn(2+)</name>
        <dbReference type="ChEBI" id="CHEBI:29035"/>
    </cofactor>
</comment>
<comment type="cofactor">
    <cofactor evidence="2">
        <name>Mg(2+)</name>
        <dbReference type="ChEBI" id="CHEBI:18420"/>
    </cofactor>
</comment>
<evidence type="ECO:0000256" key="1">
    <source>
        <dbReference type="ARBA" id="ARBA00001936"/>
    </source>
</evidence>
<dbReference type="KEGG" id="eke:EK0264_06930"/>
<evidence type="ECO:0000256" key="6">
    <source>
        <dbReference type="ARBA" id="ARBA00022842"/>
    </source>
</evidence>
<reference evidence="13 14" key="1">
    <citation type="journal article" date="2018" name="Int. J. Syst. Evol. Microbiol.">
        <title>Epidermidibacterium keratini gen. nov., sp. nov., a member of the family Sporichthyaceae, isolated from keratin epidermis.</title>
        <authorList>
            <person name="Lee D.G."/>
            <person name="Trujillo M.E."/>
            <person name="Kang S."/>
            <person name="Nam J.J."/>
            <person name="Kim Y.J."/>
        </authorList>
    </citation>
    <scope>NUCLEOTIDE SEQUENCE [LARGE SCALE GENOMIC DNA]</scope>
    <source>
        <strain evidence="13 14">EPI-7</strain>
    </source>
</reference>
<dbReference type="InterPro" id="IPR050256">
    <property type="entry name" value="Glycosyltransferase_2"/>
</dbReference>
<proteinExistence type="inferred from homology"/>
<evidence type="ECO:0000313" key="13">
    <source>
        <dbReference type="EMBL" id="QHC00035.1"/>
    </source>
</evidence>
<dbReference type="RefSeq" id="WP_159544117.1">
    <property type="nucleotide sequence ID" value="NZ_CP047156.1"/>
</dbReference>
<evidence type="ECO:0000256" key="11">
    <source>
        <dbReference type="SAM" id="MobiDB-lite"/>
    </source>
</evidence>
<evidence type="ECO:0000256" key="9">
    <source>
        <dbReference type="ARBA" id="ARBA00048689"/>
    </source>
</evidence>
<dbReference type="InterPro" id="IPR001173">
    <property type="entry name" value="Glyco_trans_2-like"/>
</dbReference>
<dbReference type="EC" id="2.4.1.266" evidence="7"/>
<evidence type="ECO:0000256" key="3">
    <source>
        <dbReference type="ARBA" id="ARBA00006739"/>
    </source>
</evidence>
<keyword evidence="5 13" id="KW-0808">Transferase</keyword>
<dbReference type="InParanoid" id="A0A7L4YL79"/>
<name>A0A7L4YL79_9ACTN</name>
<sequence>MRVEVQDWFARRTYTKTAFTAGDLVRAKGDRTVSVVLPAKDEQETVGPIVAALRRDLVRRTPLIDEIVVVDSNSEDDTARVARDAGAQVFAQREILPQYGDIPGKGEALWKSLAVTRGDFVVFVDADLHEFDTTFVVGLLGPLIKHDVHYVKGCYDRPLRSGETVLPAGGGRVTELVARPLLNMHWPELAGLIQPLAGEYAATRECLEALPFVAGYGVEIGHLIDFVEKFGLDHLAQVDLGERRHRNSTDAALSRMAMQIQHTVHDRLARYRGAPSETPAATLTQFVRENSTYRASQTEIVLGERPPMASVRQPMPRGARQRASA</sequence>